<dbReference type="HOGENOM" id="CLU_1037861_0_0_10"/>
<gene>
    <name evidence="2" type="ordered locus">Solca_2710</name>
</gene>
<accession>H8KRV6</accession>
<protein>
    <submittedName>
        <fullName evidence="2">Uncharacterized protein</fullName>
    </submittedName>
</protein>
<dbReference type="eggNOG" id="ENOG50334FX">
    <property type="taxonomic scope" value="Bacteria"/>
</dbReference>
<sequence length="268" mass="30076">MKNTSRSQQNKSLQWVYITLGGFVVFMVFLILFILYNKSTSFNSKEYFILLVILSLIVTAFLSGAMRSYAKYTGNVYGGKLSIAGPIVVFIIMMFLGNHFSRNEKRLVINVFDENNNLLSGGQLDVLIGEQVYKEGISEKGQVIIAQIPDDLNKAIIRPRVVGYTFSGDSLVDVTGDKPIAIQLKKIPKGLKVHGQVQLPKGKSMENVRVYFDGNDSLYSVKSNGLFSHTIPFDDGDEVLVKIFYADSNIYQKHFRLSPLSSIDMYVK</sequence>
<dbReference type="Proteomes" id="UP000007590">
    <property type="component" value="Chromosome"/>
</dbReference>
<dbReference type="KEGG" id="scn:Solca_2710"/>
<keyword evidence="1" id="KW-1133">Transmembrane helix</keyword>
<feature type="transmembrane region" description="Helical" evidence="1">
    <location>
        <begin position="15"/>
        <end position="36"/>
    </location>
</feature>
<keyword evidence="3" id="KW-1185">Reference proteome</keyword>
<dbReference type="AlphaFoldDB" id="H8KRV6"/>
<dbReference type="EMBL" id="CP003349">
    <property type="protein sequence ID" value="AFD07744.1"/>
    <property type="molecule type" value="Genomic_DNA"/>
</dbReference>
<proteinExistence type="predicted"/>
<feature type="transmembrane region" description="Helical" evidence="1">
    <location>
        <begin position="76"/>
        <end position="96"/>
    </location>
</feature>
<dbReference type="STRING" id="929556.Solca_2710"/>
<organism evidence="2 3">
    <name type="scientific">Solitalea canadensis (strain ATCC 29591 / DSM 3403 / JCM 21819 / LMG 8368 / NBRC 15130 / NCIMB 12057 / USAM 9D)</name>
    <name type="common">Flexibacter canadensis</name>
    <dbReference type="NCBI Taxonomy" id="929556"/>
    <lineage>
        <taxon>Bacteria</taxon>
        <taxon>Pseudomonadati</taxon>
        <taxon>Bacteroidota</taxon>
        <taxon>Sphingobacteriia</taxon>
        <taxon>Sphingobacteriales</taxon>
        <taxon>Sphingobacteriaceae</taxon>
        <taxon>Solitalea</taxon>
    </lineage>
</organism>
<dbReference type="RefSeq" id="WP_014680971.1">
    <property type="nucleotide sequence ID" value="NC_017770.1"/>
</dbReference>
<keyword evidence="1" id="KW-0812">Transmembrane</keyword>
<evidence type="ECO:0000313" key="2">
    <source>
        <dbReference type="EMBL" id="AFD07744.1"/>
    </source>
</evidence>
<evidence type="ECO:0000313" key="3">
    <source>
        <dbReference type="Proteomes" id="UP000007590"/>
    </source>
</evidence>
<keyword evidence="1" id="KW-0472">Membrane</keyword>
<feature type="transmembrane region" description="Helical" evidence="1">
    <location>
        <begin position="48"/>
        <end position="70"/>
    </location>
</feature>
<name>H8KRV6_SOLCM</name>
<dbReference type="OrthoDB" id="641844at2"/>
<reference evidence="2" key="1">
    <citation type="submission" date="2012-02" db="EMBL/GenBank/DDBJ databases">
        <title>The complete genome of Solitalea canadensis DSM 3403.</title>
        <authorList>
            <consortium name="US DOE Joint Genome Institute (JGI-PGF)"/>
            <person name="Lucas S."/>
            <person name="Copeland A."/>
            <person name="Lapidus A."/>
            <person name="Glavina del Rio T."/>
            <person name="Dalin E."/>
            <person name="Tice H."/>
            <person name="Bruce D."/>
            <person name="Goodwin L."/>
            <person name="Pitluck S."/>
            <person name="Peters L."/>
            <person name="Ovchinnikova G."/>
            <person name="Lu M."/>
            <person name="Kyrpides N."/>
            <person name="Mavromatis K."/>
            <person name="Ivanova N."/>
            <person name="Brettin T."/>
            <person name="Detter J.C."/>
            <person name="Han C."/>
            <person name="Larimer F."/>
            <person name="Land M."/>
            <person name="Hauser L."/>
            <person name="Markowitz V."/>
            <person name="Cheng J.-F."/>
            <person name="Hugenholtz P."/>
            <person name="Woyke T."/>
            <person name="Wu D."/>
            <person name="Spring S."/>
            <person name="Schroeder M."/>
            <person name="Kopitz M."/>
            <person name="Brambilla E."/>
            <person name="Klenk H.-P."/>
            <person name="Eisen J.A."/>
        </authorList>
    </citation>
    <scope>NUCLEOTIDE SEQUENCE</scope>
    <source>
        <strain evidence="2">DSM 3403</strain>
    </source>
</reference>
<evidence type="ECO:0000256" key="1">
    <source>
        <dbReference type="SAM" id="Phobius"/>
    </source>
</evidence>